<evidence type="ECO:0000313" key="2">
    <source>
        <dbReference type="EMBL" id="PCS00994.1"/>
    </source>
</evidence>
<sequence length="113" mass="13494">MTKKQLLEKIEDKRSEIDVAKWQNKIFGMIRLKHLNGVFQGQDKIAVVLVGIDPEFQNRGVAQEKFHQVEQRYRPKDGWELVTIIQDERNLHLYEKLGYQRNGFLRQKNKEQT</sequence>
<comment type="caution">
    <text evidence="2">The sequence shown here is derived from an EMBL/GenBank/DDBJ whole genome shotgun (WGS) entry which is preliminary data.</text>
</comment>
<gene>
    <name evidence="2" type="ORF">RT41_GL000784</name>
</gene>
<dbReference type="InterPro" id="IPR016181">
    <property type="entry name" value="Acyl_CoA_acyltransferase"/>
</dbReference>
<reference evidence="2 3" key="1">
    <citation type="submission" date="2014-12" db="EMBL/GenBank/DDBJ databases">
        <title>Draft genome sequences of 10 type strains of Lactococcus.</title>
        <authorList>
            <person name="Sun Z."/>
            <person name="Zhong Z."/>
            <person name="Liu W."/>
            <person name="Zhang W."/>
            <person name="Zhang H."/>
        </authorList>
    </citation>
    <scope>NUCLEOTIDE SEQUENCE [LARGE SCALE GENOMIC DNA]</scope>
    <source>
        <strain evidence="2 3">JCM 16395</strain>
    </source>
</reference>
<protein>
    <recommendedName>
        <fullName evidence="1">N-acetyltransferase domain-containing protein</fullName>
    </recommendedName>
</protein>
<proteinExistence type="predicted"/>
<accession>A0A2A5RNS6</accession>
<dbReference type="RefSeq" id="WP_096817200.1">
    <property type="nucleotide sequence ID" value="NZ_JXJU01000002.1"/>
</dbReference>
<evidence type="ECO:0000313" key="3">
    <source>
        <dbReference type="Proteomes" id="UP000218181"/>
    </source>
</evidence>
<dbReference type="EMBL" id="JXJU01000002">
    <property type="protein sequence ID" value="PCS00994.1"/>
    <property type="molecule type" value="Genomic_DNA"/>
</dbReference>
<dbReference type="OrthoDB" id="9786032at2"/>
<dbReference type="PROSITE" id="PS51186">
    <property type="entry name" value="GNAT"/>
    <property type="match status" value="1"/>
</dbReference>
<feature type="domain" description="N-acetyltransferase" evidence="1">
    <location>
        <begin position="1"/>
        <end position="113"/>
    </location>
</feature>
<organism evidence="2 3">
    <name type="scientific">Lactococcus fujiensis JCM 16395</name>
    <dbReference type="NCBI Taxonomy" id="1291764"/>
    <lineage>
        <taxon>Bacteria</taxon>
        <taxon>Bacillati</taxon>
        <taxon>Bacillota</taxon>
        <taxon>Bacilli</taxon>
        <taxon>Lactobacillales</taxon>
        <taxon>Streptococcaceae</taxon>
        <taxon>Lactococcus</taxon>
    </lineage>
</organism>
<dbReference type="AlphaFoldDB" id="A0A2A5RNS6"/>
<dbReference type="Proteomes" id="UP000218181">
    <property type="component" value="Unassembled WGS sequence"/>
</dbReference>
<evidence type="ECO:0000259" key="1">
    <source>
        <dbReference type="PROSITE" id="PS51186"/>
    </source>
</evidence>
<dbReference type="SUPFAM" id="SSF55729">
    <property type="entry name" value="Acyl-CoA N-acyltransferases (Nat)"/>
    <property type="match status" value="1"/>
</dbReference>
<keyword evidence="3" id="KW-1185">Reference proteome</keyword>
<dbReference type="Gene3D" id="3.40.630.30">
    <property type="match status" value="1"/>
</dbReference>
<dbReference type="InterPro" id="IPR000182">
    <property type="entry name" value="GNAT_dom"/>
</dbReference>
<dbReference type="GO" id="GO:0016747">
    <property type="term" value="F:acyltransferase activity, transferring groups other than amino-acyl groups"/>
    <property type="evidence" value="ECO:0007669"/>
    <property type="project" value="InterPro"/>
</dbReference>
<dbReference type="Pfam" id="PF13673">
    <property type="entry name" value="Acetyltransf_10"/>
    <property type="match status" value="1"/>
</dbReference>
<name>A0A2A5RNS6_9LACT</name>
<dbReference type="STRING" id="1291764.GCA_001311235_01087"/>